<evidence type="ECO:0000313" key="3">
    <source>
        <dbReference type="Proteomes" id="UP001620626"/>
    </source>
</evidence>
<keyword evidence="3" id="KW-1185">Reference proteome</keyword>
<name>A0ABD2IPU2_9BILA</name>
<gene>
    <name evidence="2" type="ORF">niasHT_037260</name>
</gene>
<sequence>MSPAVRSVVAHRTKVLSIYKHLLRRFCAEFELSDPDYLSQRIRDEFRANKELSNKQADHKLKKLEQIVKQKLVI</sequence>
<evidence type="ECO:0000313" key="2">
    <source>
        <dbReference type="EMBL" id="KAL3081538.1"/>
    </source>
</evidence>
<feature type="domain" description="Complex 1 LYR protein" evidence="1">
    <location>
        <begin position="14"/>
        <end position="63"/>
    </location>
</feature>
<accession>A0ABD2IPU2</accession>
<dbReference type="AlphaFoldDB" id="A0ABD2IPU2"/>
<comment type="caution">
    <text evidence="2">The sequence shown here is derived from an EMBL/GenBank/DDBJ whole genome shotgun (WGS) entry which is preliminary data.</text>
</comment>
<dbReference type="Pfam" id="PF05347">
    <property type="entry name" value="Complex1_LYR"/>
    <property type="match status" value="1"/>
</dbReference>
<organism evidence="2 3">
    <name type="scientific">Heterodera trifolii</name>
    <dbReference type="NCBI Taxonomy" id="157864"/>
    <lineage>
        <taxon>Eukaryota</taxon>
        <taxon>Metazoa</taxon>
        <taxon>Ecdysozoa</taxon>
        <taxon>Nematoda</taxon>
        <taxon>Chromadorea</taxon>
        <taxon>Rhabditida</taxon>
        <taxon>Tylenchina</taxon>
        <taxon>Tylenchomorpha</taxon>
        <taxon>Tylenchoidea</taxon>
        <taxon>Heteroderidae</taxon>
        <taxon>Heteroderinae</taxon>
        <taxon>Heterodera</taxon>
    </lineage>
</organism>
<proteinExistence type="predicted"/>
<reference evidence="2 3" key="1">
    <citation type="submission" date="2024-10" db="EMBL/GenBank/DDBJ databases">
        <authorList>
            <person name="Kim D."/>
        </authorList>
    </citation>
    <scope>NUCLEOTIDE SEQUENCE [LARGE SCALE GENOMIC DNA]</scope>
    <source>
        <strain evidence="2">BH-2024</strain>
    </source>
</reference>
<protein>
    <recommendedName>
        <fullName evidence="1">Complex 1 LYR protein domain-containing protein</fullName>
    </recommendedName>
</protein>
<dbReference type="Proteomes" id="UP001620626">
    <property type="component" value="Unassembled WGS sequence"/>
</dbReference>
<evidence type="ECO:0000259" key="1">
    <source>
        <dbReference type="Pfam" id="PF05347"/>
    </source>
</evidence>
<dbReference type="InterPro" id="IPR008011">
    <property type="entry name" value="Complex1_LYR_dom"/>
</dbReference>
<dbReference type="EMBL" id="JBICBT010001133">
    <property type="protein sequence ID" value="KAL3081538.1"/>
    <property type="molecule type" value="Genomic_DNA"/>
</dbReference>